<evidence type="ECO:0000256" key="1">
    <source>
        <dbReference type="SAM" id="Phobius"/>
    </source>
</evidence>
<keyword evidence="3" id="KW-1185">Reference proteome</keyword>
<dbReference type="EMBL" id="JAYMYR010000003">
    <property type="protein sequence ID" value="KAK7374959.1"/>
    <property type="molecule type" value="Genomic_DNA"/>
</dbReference>
<name>A0AAN9RKJ6_PHACN</name>
<gene>
    <name evidence="2" type="ORF">VNO80_08402</name>
</gene>
<dbReference type="AlphaFoldDB" id="A0AAN9RKJ6"/>
<keyword evidence="1" id="KW-0812">Transmembrane</keyword>
<evidence type="ECO:0000313" key="3">
    <source>
        <dbReference type="Proteomes" id="UP001374584"/>
    </source>
</evidence>
<feature type="transmembrane region" description="Helical" evidence="1">
    <location>
        <begin position="28"/>
        <end position="48"/>
    </location>
</feature>
<dbReference type="Proteomes" id="UP001374584">
    <property type="component" value="Unassembled WGS sequence"/>
</dbReference>
<organism evidence="2 3">
    <name type="scientific">Phaseolus coccineus</name>
    <name type="common">Scarlet runner bean</name>
    <name type="synonym">Phaseolus multiflorus</name>
    <dbReference type="NCBI Taxonomy" id="3886"/>
    <lineage>
        <taxon>Eukaryota</taxon>
        <taxon>Viridiplantae</taxon>
        <taxon>Streptophyta</taxon>
        <taxon>Embryophyta</taxon>
        <taxon>Tracheophyta</taxon>
        <taxon>Spermatophyta</taxon>
        <taxon>Magnoliopsida</taxon>
        <taxon>eudicotyledons</taxon>
        <taxon>Gunneridae</taxon>
        <taxon>Pentapetalae</taxon>
        <taxon>rosids</taxon>
        <taxon>fabids</taxon>
        <taxon>Fabales</taxon>
        <taxon>Fabaceae</taxon>
        <taxon>Papilionoideae</taxon>
        <taxon>50 kb inversion clade</taxon>
        <taxon>NPAAA clade</taxon>
        <taxon>indigoferoid/millettioid clade</taxon>
        <taxon>Phaseoleae</taxon>
        <taxon>Phaseolus</taxon>
    </lineage>
</organism>
<keyword evidence="1" id="KW-1133">Transmembrane helix</keyword>
<comment type="caution">
    <text evidence="2">The sequence shown here is derived from an EMBL/GenBank/DDBJ whole genome shotgun (WGS) entry which is preliminary data.</text>
</comment>
<proteinExistence type="predicted"/>
<protein>
    <submittedName>
        <fullName evidence="2">Uncharacterized protein</fullName>
    </submittedName>
</protein>
<keyword evidence="1" id="KW-0472">Membrane</keyword>
<reference evidence="2 3" key="1">
    <citation type="submission" date="2024-01" db="EMBL/GenBank/DDBJ databases">
        <title>The genomes of 5 underutilized Papilionoideae crops provide insights into root nodulation and disease resistanc.</title>
        <authorList>
            <person name="Jiang F."/>
        </authorList>
    </citation>
    <scope>NUCLEOTIDE SEQUENCE [LARGE SCALE GENOMIC DNA]</scope>
    <source>
        <strain evidence="2">JINMINGXINNONG_FW02</strain>
        <tissue evidence="2">Leaves</tissue>
    </source>
</reference>
<evidence type="ECO:0000313" key="2">
    <source>
        <dbReference type="EMBL" id="KAK7374959.1"/>
    </source>
</evidence>
<sequence>MAQSCNNLADNCCIYYKFLGVGNVAVNVYSLALYVTPIYVYGFIKFFVKIVSLTSLNKTLYGFSCE</sequence>
<accession>A0AAN9RKJ6</accession>